<evidence type="ECO:0000313" key="1">
    <source>
        <dbReference type="EMBL" id="MBW0514018.1"/>
    </source>
</evidence>
<dbReference type="AlphaFoldDB" id="A0A9Q3E7Y9"/>
<dbReference type="EMBL" id="AVOT02023767">
    <property type="protein sequence ID" value="MBW0514018.1"/>
    <property type="molecule type" value="Genomic_DNA"/>
</dbReference>
<sequence length="109" mass="12871">MRVHDIGLYLDVEIPYPPILRRPPYPASLETRKEIYKHINELLDMDFIRKIEHNEIVAVTTPGMMENLYCVETSVNWKAAKRLTGTLYQGYHIQGINWKKTNTLTRWIV</sequence>
<comment type="caution">
    <text evidence="1">The sequence shown here is derived from an EMBL/GenBank/DDBJ whole genome shotgun (WGS) entry which is preliminary data.</text>
</comment>
<evidence type="ECO:0000313" key="2">
    <source>
        <dbReference type="Proteomes" id="UP000765509"/>
    </source>
</evidence>
<dbReference type="Proteomes" id="UP000765509">
    <property type="component" value="Unassembled WGS sequence"/>
</dbReference>
<gene>
    <name evidence="1" type="ORF">O181_053733</name>
</gene>
<name>A0A9Q3E7Y9_9BASI</name>
<reference evidence="1" key="1">
    <citation type="submission" date="2021-03" db="EMBL/GenBank/DDBJ databases">
        <title>Draft genome sequence of rust myrtle Austropuccinia psidii MF-1, a brazilian biotype.</title>
        <authorList>
            <person name="Quecine M.C."/>
            <person name="Pachon D.M.R."/>
            <person name="Bonatelli M.L."/>
            <person name="Correr F.H."/>
            <person name="Franceschini L.M."/>
            <person name="Leite T.F."/>
            <person name="Margarido G.R.A."/>
            <person name="Almeida C.A."/>
            <person name="Ferrarezi J.A."/>
            <person name="Labate C.A."/>
        </authorList>
    </citation>
    <scope>NUCLEOTIDE SEQUENCE</scope>
    <source>
        <strain evidence="1">MF-1</strain>
    </source>
</reference>
<keyword evidence="2" id="KW-1185">Reference proteome</keyword>
<proteinExistence type="predicted"/>
<protein>
    <submittedName>
        <fullName evidence="1">Uncharacterized protein</fullName>
    </submittedName>
</protein>
<organism evidence="1 2">
    <name type="scientific">Austropuccinia psidii MF-1</name>
    <dbReference type="NCBI Taxonomy" id="1389203"/>
    <lineage>
        <taxon>Eukaryota</taxon>
        <taxon>Fungi</taxon>
        <taxon>Dikarya</taxon>
        <taxon>Basidiomycota</taxon>
        <taxon>Pucciniomycotina</taxon>
        <taxon>Pucciniomycetes</taxon>
        <taxon>Pucciniales</taxon>
        <taxon>Sphaerophragmiaceae</taxon>
        <taxon>Austropuccinia</taxon>
    </lineage>
</organism>
<accession>A0A9Q3E7Y9</accession>